<reference evidence="2 3" key="1">
    <citation type="submission" date="2019-02" db="EMBL/GenBank/DDBJ databases">
        <title>Paracoccus subflavus sp. nov., isolated from marine sediment of the Pacific Ocean.</title>
        <authorList>
            <person name="Zhang G."/>
        </authorList>
    </citation>
    <scope>NUCLEOTIDE SEQUENCE [LARGE SCALE GENOMIC DNA]</scope>
    <source>
        <strain evidence="2 3">GY0581</strain>
    </source>
</reference>
<proteinExistence type="predicted"/>
<evidence type="ECO:0000313" key="3">
    <source>
        <dbReference type="Proteomes" id="UP000293520"/>
    </source>
</evidence>
<dbReference type="Pfam" id="PF13276">
    <property type="entry name" value="HTH_21"/>
    <property type="match status" value="1"/>
</dbReference>
<gene>
    <name evidence="2" type="ORF">EYE42_10965</name>
</gene>
<name>A0A4Q9FZ33_9RHOB</name>
<dbReference type="PANTHER" id="PTHR47515">
    <property type="entry name" value="LOW CALCIUM RESPONSE LOCUS PROTEIN T"/>
    <property type="match status" value="1"/>
</dbReference>
<dbReference type="InterPro" id="IPR025948">
    <property type="entry name" value="HTH-like_dom"/>
</dbReference>
<accession>A0A4Q9FZ33</accession>
<keyword evidence="3" id="KW-1185">Reference proteome</keyword>
<sequence>MLSSFRQAASVARTWFRDGNRASFKSSSHRVRQACGALHFDPSSYHYKSCRTGQASLVLRIREIYQTRVRYGYRRIHVLLRREGWRVNIKKTRRIYNEMGFPLRNKHPKRRVNDLLPHDHNGVGAFDATLARSSFP</sequence>
<feature type="domain" description="HTH-like" evidence="1">
    <location>
        <begin position="57"/>
        <end position="101"/>
    </location>
</feature>
<dbReference type="Proteomes" id="UP000293520">
    <property type="component" value="Unassembled WGS sequence"/>
</dbReference>
<dbReference type="EMBL" id="SISK01000007">
    <property type="protein sequence ID" value="TBN39529.1"/>
    <property type="molecule type" value="Genomic_DNA"/>
</dbReference>
<protein>
    <submittedName>
        <fullName evidence="2">Transposase</fullName>
    </submittedName>
</protein>
<comment type="caution">
    <text evidence="2">The sequence shown here is derived from an EMBL/GenBank/DDBJ whole genome shotgun (WGS) entry which is preliminary data.</text>
</comment>
<evidence type="ECO:0000313" key="2">
    <source>
        <dbReference type="EMBL" id="TBN39529.1"/>
    </source>
</evidence>
<dbReference type="PANTHER" id="PTHR47515:SF1">
    <property type="entry name" value="BLR2054 PROTEIN"/>
    <property type="match status" value="1"/>
</dbReference>
<organism evidence="2 3">
    <name type="scientific">Paracoccus subflavus</name>
    <dbReference type="NCBI Taxonomy" id="2528244"/>
    <lineage>
        <taxon>Bacteria</taxon>
        <taxon>Pseudomonadati</taxon>
        <taxon>Pseudomonadota</taxon>
        <taxon>Alphaproteobacteria</taxon>
        <taxon>Rhodobacterales</taxon>
        <taxon>Paracoccaceae</taxon>
        <taxon>Paracoccus</taxon>
    </lineage>
</organism>
<evidence type="ECO:0000259" key="1">
    <source>
        <dbReference type="Pfam" id="PF13276"/>
    </source>
</evidence>
<dbReference type="AlphaFoldDB" id="A0A4Q9FZ33"/>